<dbReference type="Pfam" id="PF00550">
    <property type="entry name" value="PP-binding"/>
    <property type="match status" value="1"/>
</dbReference>
<sequence>MAPLSRDTLRDTLRDTVTDAILAVAPEADLDALPPGRPWREQIEIDSFDFLNILVDLEKRLGVSVPESDYHELETLQGLLDYLESRLAG</sequence>
<keyword evidence="3" id="KW-1185">Reference proteome</keyword>
<dbReference type="PROSITE" id="PS50075">
    <property type="entry name" value="CARRIER"/>
    <property type="match status" value="1"/>
</dbReference>
<name>A0ABV1NDC8_9GAMM</name>
<evidence type="ECO:0000313" key="2">
    <source>
        <dbReference type="EMBL" id="MEQ6917058.1"/>
    </source>
</evidence>
<accession>A0ABV1NDC8</accession>
<feature type="domain" description="Carrier" evidence="1">
    <location>
        <begin position="11"/>
        <end position="87"/>
    </location>
</feature>
<evidence type="ECO:0000259" key="1">
    <source>
        <dbReference type="PROSITE" id="PS50075"/>
    </source>
</evidence>
<protein>
    <submittedName>
        <fullName evidence="2">Acyl carrier protein</fullName>
    </submittedName>
</protein>
<dbReference type="Gene3D" id="1.10.1200.10">
    <property type="entry name" value="ACP-like"/>
    <property type="match status" value="1"/>
</dbReference>
<dbReference type="EMBL" id="JBEGCJ010000002">
    <property type="protein sequence ID" value="MEQ6917058.1"/>
    <property type="molecule type" value="Genomic_DNA"/>
</dbReference>
<gene>
    <name evidence="2" type="ORF">ABE960_05945</name>
</gene>
<dbReference type="InterPro" id="IPR036736">
    <property type="entry name" value="ACP-like_sf"/>
</dbReference>
<dbReference type="InterPro" id="IPR009081">
    <property type="entry name" value="PP-bd_ACP"/>
</dbReference>
<proteinExistence type="predicted"/>
<dbReference type="RefSeq" id="WP_349761304.1">
    <property type="nucleotide sequence ID" value="NZ_JBEGCJ010000002.1"/>
</dbReference>
<comment type="caution">
    <text evidence="2">The sequence shown here is derived from an EMBL/GenBank/DDBJ whole genome shotgun (WGS) entry which is preliminary data.</text>
</comment>
<evidence type="ECO:0000313" key="3">
    <source>
        <dbReference type="Proteomes" id="UP001442468"/>
    </source>
</evidence>
<dbReference type="SUPFAM" id="SSF47336">
    <property type="entry name" value="ACP-like"/>
    <property type="match status" value="1"/>
</dbReference>
<dbReference type="Proteomes" id="UP001442468">
    <property type="component" value="Unassembled WGS sequence"/>
</dbReference>
<organism evidence="2 3">
    <name type="scientific">Halomonas aquatica</name>
    <dbReference type="NCBI Taxonomy" id="3151123"/>
    <lineage>
        <taxon>Bacteria</taxon>
        <taxon>Pseudomonadati</taxon>
        <taxon>Pseudomonadota</taxon>
        <taxon>Gammaproteobacteria</taxon>
        <taxon>Oceanospirillales</taxon>
        <taxon>Halomonadaceae</taxon>
        <taxon>Halomonas</taxon>
    </lineage>
</organism>
<reference evidence="2 3" key="1">
    <citation type="submission" date="2024-05" db="EMBL/GenBank/DDBJ databases">
        <title>Halomonas sp. SSM6 16S ribosomal RNA gene Genome sequencing and assembly.</title>
        <authorList>
            <person name="Yook S."/>
        </authorList>
    </citation>
    <scope>NUCLEOTIDE SEQUENCE [LARGE SCALE GENOMIC DNA]</scope>
    <source>
        <strain evidence="2 3">SSM6</strain>
    </source>
</reference>